<evidence type="ECO:0000256" key="2">
    <source>
        <dbReference type="ARBA" id="ARBA00022729"/>
    </source>
</evidence>
<feature type="domain" description="Carboxylesterase type B" evidence="6">
    <location>
        <begin position="341"/>
        <end position="636"/>
    </location>
</feature>
<dbReference type="Proteomes" id="UP000198287">
    <property type="component" value="Unassembled WGS sequence"/>
</dbReference>
<dbReference type="InterPro" id="IPR029058">
    <property type="entry name" value="AB_hydrolase_fold"/>
</dbReference>
<feature type="compositionally biased region" description="Low complexity" evidence="4">
    <location>
        <begin position="840"/>
        <end position="850"/>
    </location>
</feature>
<dbReference type="SUPFAM" id="SSF53474">
    <property type="entry name" value="alpha/beta-Hydrolases"/>
    <property type="match status" value="1"/>
</dbReference>
<dbReference type="InterPro" id="IPR019819">
    <property type="entry name" value="Carboxylesterase_B_CS"/>
</dbReference>
<evidence type="ECO:0000313" key="8">
    <source>
        <dbReference type="Proteomes" id="UP000198287"/>
    </source>
</evidence>
<organism evidence="7 8">
    <name type="scientific">Folsomia candida</name>
    <name type="common">Springtail</name>
    <dbReference type="NCBI Taxonomy" id="158441"/>
    <lineage>
        <taxon>Eukaryota</taxon>
        <taxon>Metazoa</taxon>
        <taxon>Ecdysozoa</taxon>
        <taxon>Arthropoda</taxon>
        <taxon>Hexapoda</taxon>
        <taxon>Collembola</taxon>
        <taxon>Entomobryomorpha</taxon>
        <taxon>Isotomoidea</taxon>
        <taxon>Isotomidae</taxon>
        <taxon>Proisotominae</taxon>
        <taxon>Folsomia</taxon>
    </lineage>
</organism>
<evidence type="ECO:0000259" key="6">
    <source>
        <dbReference type="Pfam" id="PF00135"/>
    </source>
</evidence>
<evidence type="ECO:0000256" key="1">
    <source>
        <dbReference type="ARBA" id="ARBA00005964"/>
    </source>
</evidence>
<sequence length="939" mass="102314">MRGILILLSVITINCQNVNENSTTSHFLPEPAGLSSSSSSGGGGRRSADDTDYDHQDPEVGEVDDILLGEGKGSPFESGRNGGTESSTTTTTTTTTTRSRIVETKYGKLQGMSITIGAQGRHNPLKNKIVEVYVGIPYASAPIKSHRFGPTQTAMPWEGVRDAVKPGFVCPQMMPDIRNESAALKEMPRGYLEYLKKVEPYLRNQSEDCLYLNIYSPIGPEPKVRPVLVYIHGGKFSWGSGNLSDGTILAAYGDVIFVSLNYRLNVLGFLNVHAIPNGKPRVANYGLMDQIAALHWIKENILKFGGDPENITLIGYEAGAACIHYLMASPAVTPDSKQFKEDPIFECVKNKHFSEFVGFSPPKFGVDFGPSIDGVVIKPNFRASSESQMGKRDVAKKYDVLFGLSSLEKMTAFSETDLQSGFEGGRRDAILRTLIRNSYRFHLNEILATISNEYTDWEKSSQHPVAMRDLTVSAVTDCLALAPVIAVSESGQVNRGFFYVFEHATKDGLYNYFSSQGQRTGGVGGEELSYMFGTPLVELLTGQLLPFVPPPIPSNYTKTEMALSELFITFLSNFAHSGDPNEPLKGDFIWPVSKERNRYKNTPWEGHDRLHQRYLEISANKVRTRSHYRAHQMAIWLRLIPELQRSGAQFASGLHNRIKGGNDPSLYVGKLRYPLDGDDPLLLQTPSILDMLGYRGSGYLDGMESGQEENSLNLPAHPSSPPTPCFSSLPASSSSSSSPSMGGVEGFNFTGVPESSSFFAPDKRSSEMAKSTSTSTSDSHHHQNCSSSKIYGEPPELLKSNSTTCTSLHHGYGGVSSPTGGPGGRDNGFGSPPQRSLGGQQQPTSQQQQQHMEALAQRGILLSPSQAGHPCQHGMYQMGAAPGFATLPRSNNGGISNLPKPPPPPRTCGNNTTNFSTLPHNATSLRESGYSCNFDELKV</sequence>
<feature type="compositionally biased region" description="Basic and acidic residues" evidence="4">
    <location>
        <begin position="46"/>
        <end position="58"/>
    </location>
</feature>
<dbReference type="Pfam" id="PF00135">
    <property type="entry name" value="COesterase"/>
    <property type="match status" value="2"/>
</dbReference>
<dbReference type="AlphaFoldDB" id="A0A226DNB7"/>
<keyword evidence="2 5" id="KW-0732">Signal</keyword>
<comment type="similarity">
    <text evidence="1">Belongs to the type-B carboxylesterase/lipase family.</text>
</comment>
<feature type="signal peptide" evidence="5">
    <location>
        <begin position="1"/>
        <end position="15"/>
    </location>
</feature>
<dbReference type="OrthoDB" id="408631at2759"/>
<protein>
    <submittedName>
        <fullName evidence="7">Neuroligin-4, Y-linked</fullName>
    </submittedName>
</protein>
<dbReference type="EMBL" id="LNIX01000016">
    <property type="protein sequence ID" value="OXA46147.1"/>
    <property type="molecule type" value="Genomic_DNA"/>
</dbReference>
<evidence type="ECO:0000256" key="4">
    <source>
        <dbReference type="SAM" id="MobiDB-lite"/>
    </source>
</evidence>
<evidence type="ECO:0000256" key="3">
    <source>
        <dbReference type="ARBA" id="ARBA00023180"/>
    </source>
</evidence>
<dbReference type="PROSITE" id="PS00941">
    <property type="entry name" value="CARBOXYLESTERASE_B_2"/>
    <property type="match status" value="1"/>
</dbReference>
<feature type="domain" description="Carboxylesterase type B" evidence="6">
    <location>
        <begin position="99"/>
        <end position="333"/>
    </location>
</feature>
<feature type="region of interest" description="Disordered" evidence="4">
    <location>
        <begin position="23"/>
        <end position="98"/>
    </location>
</feature>
<evidence type="ECO:0000313" key="7">
    <source>
        <dbReference type="EMBL" id="OXA46147.1"/>
    </source>
</evidence>
<name>A0A226DNB7_FOLCA</name>
<gene>
    <name evidence="7" type="ORF">Fcan01_19346</name>
</gene>
<dbReference type="InterPro" id="IPR002018">
    <property type="entry name" value="CarbesteraseB"/>
</dbReference>
<feature type="chain" id="PRO_5012668952" evidence="5">
    <location>
        <begin position="16"/>
        <end position="939"/>
    </location>
</feature>
<keyword evidence="8" id="KW-1185">Reference proteome</keyword>
<dbReference type="PANTHER" id="PTHR43903">
    <property type="entry name" value="NEUROLIGIN"/>
    <property type="match status" value="1"/>
</dbReference>
<accession>A0A226DNB7</accession>
<proteinExistence type="inferred from homology"/>
<reference evidence="7 8" key="1">
    <citation type="submission" date="2015-12" db="EMBL/GenBank/DDBJ databases">
        <title>The genome of Folsomia candida.</title>
        <authorList>
            <person name="Faddeeva A."/>
            <person name="Derks M.F."/>
            <person name="Anvar Y."/>
            <person name="Smit S."/>
            <person name="Van Straalen N."/>
            <person name="Roelofs D."/>
        </authorList>
    </citation>
    <scope>NUCLEOTIDE SEQUENCE [LARGE SCALE GENOMIC DNA]</scope>
    <source>
        <strain evidence="7 8">VU population</strain>
        <tissue evidence="7">Whole body</tissue>
    </source>
</reference>
<feature type="compositionally biased region" description="Low complexity" evidence="4">
    <location>
        <begin position="727"/>
        <end position="740"/>
    </location>
</feature>
<feature type="region of interest" description="Disordered" evidence="4">
    <location>
        <begin position="887"/>
        <end position="912"/>
    </location>
</feature>
<feature type="region of interest" description="Disordered" evidence="4">
    <location>
        <begin position="700"/>
        <end position="853"/>
    </location>
</feature>
<dbReference type="InterPro" id="IPR051093">
    <property type="entry name" value="Neuroligin/BSAL"/>
</dbReference>
<keyword evidence="3" id="KW-0325">Glycoprotein</keyword>
<comment type="caution">
    <text evidence="7">The sequence shown here is derived from an EMBL/GenBank/DDBJ whole genome shotgun (WGS) entry which is preliminary data.</text>
</comment>
<evidence type="ECO:0000256" key="5">
    <source>
        <dbReference type="SAM" id="SignalP"/>
    </source>
</evidence>
<dbReference type="Gene3D" id="3.40.50.1820">
    <property type="entry name" value="alpha/beta hydrolase"/>
    <property type="match status" value="2"/>
</dbReference>
<feature type="compositionally biased region" description="Low complexity" evidence="4">
    <location>
        <begin position="88"/>
        <end position="97"/>
    </location>
</feature>